<dbReference type="PROSITE" id="PS50893">
    <property type="entry name" value="ABC_TRANSPORTER_2"/>
    <property type="match status" value="1"/>
</dbReference>
<evidence type="ECO:0000256" key="2">
    <source>
        <dbReference type="ARBA" id="ARBA00022448"/>
    </source>
</evidence>
<keyword evidence="8" id="KW-1185">Reference proteome</keyword>
<evidence type="ECO:0000259" key="6">
    <source>
        <dbReference type="PROSITE" id="PS50893"/>
    </source>
</evidence>
<comment type="caution">
    <text evidence="7">The sequence shown here is derived from an EMBL/GenBank/DDBJ whole genome shotgun (WGS) entry which is preliminary data.</text>
</comment>
<dbReference type="Proteomes" id="UP000761264">
    <property type="component" value="Unassembled WGS sequence"/>
</dbReference>
<dbReference type="SMART" id="SM00382">
    <property type="entry name" value="AAA"/>
    <property type="match status" value="1"/>
</dbReference>
<evidence type="ECO:0000256" key="1">
    <source>
        <dbReference type="ARBA" id="ARBA00005417"/>
    </source>
</evidence>
<dbReference type="SUPFAM" id="SSF52540">
    <property type="entry name" value="P-loop containing nucleoside triphosphate hydrolases"/>
    <property type="match status" value="1"/>
</dbReference>
<keyword evidence="3" id="KW-0547">Nucleotide-binding</keyword>
<evidence type="ECO:0000313" key="8">
    <source>
        <dbReference type="Proteomes" id="UP000761264"/>
    </source>
</evidence>
<evidence type="ECO:0000256" key="4">
    <source>
        <dbReference type="ARBA" id="ARBA00022840"/>
    </source>
</evidence>
<dbReference type="GO" id="GO:0016887">
    <property type="term" value="F:ATP hydrolysis activity"/>
    <property type="evidence" value="ECO:0007669"/>
    <property type="project" value="InterPro"/>
</dbReference>
<evidence type="ECO:0000256" key="5">
    <source>
        <dbReference type="ARBA" id="ARBA00022970"/>
    </source>
</evidence>
<dbReference type="CDD" id="cd03224">
    <property type="entry name" value="ABC_TM1139_LivF_branched"/>
    <property type="match status" value="1"/>
</dbReference>
<dbReference type="RefSeq" id="WP_167221569.1">
    <property type="nucleotide sequence ID" value="NZ_JAAQPH010000002.1"/>
</dbReference>
<dbReference type="InterPro" id="IPR003593">
    <property type="entry name" value="AAA+_ATPase"/>
</dbReference>
<name>A0A967CAK5_9PROT</name>
<dbReference type="Gene3D" id="3.40.50.300">
    <property type="entry name" value="P-loop containing nucleotide triphosphate hydrolases"/>
    <property type="match status" value="1"/>
</dbReference>
<evidence type="ECO:0000256" key="3">
    <source>
        <dbReference type="ARBA" id="ARBA00022741"/>
    </source>
</evidence>
<protein>
    <submittedName>
        <fullName evidence="7">ABC transporter ATP-binding protein</fullName>
    </submittedName>
</protein>
<accession>A0A967CAK5</accession>
<evidence type="ECO:0000313" key="7">
    <source>
        <dbReference type="EMBL" id="NIA67738.1"/>
    </source>
</evidence>
<dbReference type="AlphaFoldDB" id="A0A967CAK5"/>
<gene>
    <name evidence="7" type="ORF">HBA54_03970</name>
</gene>
<dbReference type="InterPro" id="IPR027417">
    <property type="entry name" value="P-loop_NTPase"/>
</dbReference>
<reference evidence="7" key="1">
    <citation type="submission" date="2020-03" db="EMBL/GenBank/DDBJ databases">
        <title>Genome of Pelagibius litoralis DSM 21314T.</title>
        <authorList>
            <person name="Wang G."/>
        </authorList>
    </citation>
    <scope>NUCLEOTIDE SEQUENCE</scope>
    <source>
        <strain evidence="7">DSM 21314</strain>
    </source>
</reference>
<dbReference type="GO" id="GO:0015658">
    <property type="term" value="F:branched-chain amino acid transmembrane transporter activity"/>
    <property type="evidence" value="ECO:0007669"/>
    <property type="project" value="TreeGrafter"/>
</dbReference>
<feature type="domain" description="ABC transporter" evidence="6">
    <location>
        <begin position="2"/>
        <end position="233"/>
    </location>
</feature>
<proteinExistence type="inferred from homology"/>
<dbReference type="Pfam" id="PF00005">
    <property type="entry name" value="ABC_tran"/>
    <property type="match status" value="1"/>
</dbReference>
<dbReference type="GO" id="GO:0015807">
    <property type="term" value="P:L-amino acid transport"/>
    <property type="evidence" value="ECO:0007669"/>
    <property type="project" value="TreeGrafter"/>
</dbReference>
<comment type="similarity">
    <text evidence="1">Belongs to the ABC transporter superfamily.</text>
</comment>
<organism evidence="7 8">
    <name type="scientific">Pelagibius litoralis</name>
    <dbReference type="NCBI Taxonomy" id="374515"/>
    <lineage>
        <taxon>Bacteria</taxon>
        <taxon>Pseudomonadati</taxon>
        <taxon>Pseudomonadota</taxon>
        <taxon>Alphaproteobacteria</taxon>
        <taxon>Rhodospirillales</taxon>
        <taxon>Rhodovibrionaceae</taxon>
        <taxon>Pelagibius</taxon>
    </lineage>
</organism>
<dbReference type="PANTHER" id="PTHR43820">
    <property type="entry name" value="HIGH-AFFINITY BRANCHED-CHAIN AMINO ACID TRANSPORT ATP-BINDING PROTEIN LIVF"/>
    <property type="match status" value="1"/>
</dbReference>
<dbReference type="GO" id="GO:0005524">
    <property type="term" value="F:ATP binding"/>
    <property type="evidence" value="ECO:0007669"/>
    <property type="project" value="UniProtKB-KW"/>
</dbReference>
<dbReference type="EMBL" id="JAAQPH010000002">
    <property type="protein sequence ID" value="NIA67738.1"/>
    <property type="molecule type" value="Genomic_DNA"/>
</dbReference>
<keyword evidence="5" id="KW-0029">Amino-acid transport</keyword>
<dbReference type="PANTHER" id="PTHR43820:SF5">
    <property type="entry name" value="HIGH-AFFINITY BRANCHED-CHAIN AMINO ACID TRANSPORT ATP-BINDING PROTEIN"/>
    <property type="match status" value="1"/>
</dbReference>
<dbReference type="InterPro" id="IPR003439">
    <property type="entry name" value="ABC_transporter-like_ATP-bd"/>
</dbReference>
<keyword evidence="4 7" id="KW-0067">ATP-binding</keyword>
<keyword evidence="2" id="KW-0813">Transport</keyword>
<dbReference type="InterPro" id="IPR052156">
    <property type="entry name" value="BCAA_Transport_ATP-bd_LivF"/>
</dbReference>
<sequence>MLRIDGLVCGYGGSQVLRGLDLQIAAGESVALLGRNGMGKTTLLRAIMGLLPAKAGKLWFDDRRIDGTKTEAIAKAGLAFVPQGREIFPDLTVAENLQLGAMGRRGLGAGIPQEIFQRFPILAERLKQKGGTLSGGQQQQLAIGRALAGQPKMLLLDEPSDGLQPSIVTEVGRAMRREVEEQGLTLITVEQNVALALAIAERCLFIENGILVAETSSAALRADDSLIHRYLAI</sequence>